<reference evidence="2" key="1">
    <citation type="submission" date="2022-11" db="UniProtKB">
        <authorList>
            <consortium name="WormBaseParasite"/>
        </authorList>
    </citation>
    <scope>IDENTIFICATION</scope>
</reference>
<accession>A0A915K8U2</accession>
<dbReference type="Proteomes" id="UP000887565">
    <property type="component" value="Unplaced"/>
</dbReference>
<proteinExistence type="predicted"/>
<organism evidence="1 2">
    <name type="scientific">Romanomermis culicivorax</name>
    <name type="common">Nematode worm</name>
    <dbReference type="NCBI Taxonomy" id="13658"/>
    <lineage>
        <taxon>Eukaryota</taxon>
        <taxon>Metazoa</taxon>
        <taxon>Ecdysozoa</taxon>
        <taxon>Nematoda</taxon>
        <taxon>Enoplea</taxon>
        <taxon>Dorylaimia</taxon>
        <taxon>Mermithida</taxon>
        <taxon>Mermithoidea</taxon>
        <taxon>Mermithidae</taxon>
        <taxon>Romanomermis</taxon>
    </lineage>
</organism>
<protein>
    <submittedName>
        <fullName evidence="2">Uncharacterized protein</fullName>
    </submittedName>
</protein>
<dbReference type="WBParaSite" id="nRc.2.0.1.t34307-RA">
    <property type="protein sequence ID" value="nRc.2.0.1.t34307-RA"/>
    <property type="gene ID" value="nRc.2.0.1.g34307"/>
</dbReference>
<evidence type="ECO:0000313" key="1">
    <source>
        <dbReference type="Proteomes" id="UP000887565"/>
    </source>
</evidence>
<dbReference type="AlphaFoldDB" id="A0A915K8U2"/>
<sequence>MNIKYLVFSIHRKNGEKINCEAAGNLACITLNDEDLDMLTGGDIIKLLEKEVSRNTNEEFDKLNISRIIGTILHEIGHLLDLGHVKKTVMSDEYWKIGKYFVSGGFDQFRCFDKASLSILNNHKWMNSNNPSTKFIEKVITFDRTRNRIVRCEDEIYAIQIRRFEDGETLYSRIFDDNSYPIKIWTLPGFEKNSPIDHQKIVLFVMIRAGDTARFVTSVGQIMYKGALQ</sequence>
<dbReference type="InterPro" id="IPR021917">
    <property type="entry name" value="Unchr_Zn-peptidase-like"/>
</dbReference>
<dbReference type="Pfam" id="PF12044">
    <property type="entry name" value="Metallopep"/>
    <property type="match status" value="1"/>
</dbReference>
<keyword evidence="1" id="KW-1185">Reference proteome</keyword>
<dbReference type="SUPFAM" id="SSF55486">
    <property type="entry name" value="Metalloproteases ('zincins'), catalytic domain"/>
    <property type="match status" value="1"/>
</dbReference>
<evidence type="ECO:0000313" key="2">
    <source>
        <dbReference type="WBParaSite" id="nRc.2.0.1.t34307-RA"/>
    </source>
</evidence>
<name>A0A915K8U2_ROMCU</name>